<comment type="caution">
    <text evidence="2">The sequence shown here is derived from an EMBL/GenBank/DDBJ whole genome shotgun (WGS) entry which is preliminary data.</text>
</comment>
<evidence type="ECO:0000313" key="3">
    <source>
        <dbReference type="Proteomes" id="UP000321230"/>
    </source>
</evidence>
<keyword evidence="1" id="KW-1133">Transmembrane helix</keyword>
<dbReference type="OrthoDB" id="7187254at2"/>
<reference evidence="2 3" key="1">
    <citation type="submission" date="2019-07" db="EMBL/GenBank/DDBJ databases">
        <title>Whole genome shotgun sequence of Gluconobacter wancherniae NBRC 103581.</title>
        <authorList>
            <person name="Hosoyama A."/>
            <person name="Uohara A."/>
            <person name="Ohji S."/>
            <person name="Ichikawa N."/>
        </authorList>
    </citation>
    <scope>NUCLEOTIDE SEQUENCE [LARGE SCALE GENOMIC DNA]</scope>
    <source>
        <strain evidence="2 3">NBRC 103581</strain>
    </source>
</reference>
<proteinExistence type="predicted"/>
<accession>A0A511AXY3</accession>
<organism evidence="2 3">
    <name type="scientific">Gluconobacter wancherniae NBRC 103581</name>
    <dbReference type="NCBI Taxonomy" id="656744"/>
    <lineage>
        <taxon>Bacteria</taxon>
        <taxon>Pseudomonadati</taxon>
        <taxon>Pseudomonadota</taxon>
        <taxon>Alphaproteobacteria</taxon>
        <taxon>Acetobacterales</taxon>
        <taxon>Acetobacteraceae</taxon>
        <taxon>Gluconobacter</taxon>
    </lineage>
</organism>
<dbReference type="AlphaFoldDB" id="A0A511AXY3"/>
<evidence type="ECO:0000313" key="2">
    <source>
        <dbReference type="EMBL" id="GEK93070.1"/>
    </source>
</evidence>
<dbReference type="Proteomes" id="UP000321230">
    <property type="component" value="Unassembled WGS sequence"/>
</dbReference>
<evidence type="ECO:0000256" key="1">
    <source>
        <dbReference type="SAM" id="Phobius"/>
    </source>
</evidence>
<evidence type="ECO:0008006" key="4">
    <source>
        <dbReference type="Google" id="ProtNLM"/>
    </source>
</evidence>
<gene>
    <name evidence="2" type="ORF">GWA01_08400</name>
</gene>
<sequence length="254" mass="28324">MTRSDRPVTEDDLHAWVDELLSPERLRIVENWLDANPEERQRVMTWRRERNLLRSALDADVQPPVAPRFNNPRRQQSKLRYFNAPQMAASIALALFIGLGGGWFLRDRQVPLGLASVEQEATIVHVSGAGSVITDGNVAQLAAWGGRFSGRTVRPPDLSVAGYHFLRGQLVTTDHGPACVFFYKDDRDTLISLFIRPMLGRDMTAPMRPMQHIPGYIWAQDGLGVSMISDASISGLHGLANQARDLMAGQNRTL</sequence>
<dbReference type="RefSeq" id="WP_146794309.1">
    <property type="nucleotide sequence ID" value="NZ_BARC01000004.1"/>
</dbReference>
<feature type="transmembrane region" description="Helical" evidence="1">
    <location>
        <begin position="81"/>
        <end position="105"/>
    </location>
</feature>
<keyword evidence="1" id="KW-0812">Transmembrane</keyword>
<dbReference type="EMBL" id="BJUZ01000001">
    <property type="protein sequence ID" value="GEK93070.1"/>
    <property type="molecule type" value="Genomic_DNA"/>
</dbReference>
<name>A0A511AXY3_9PROT</name>
<protein>
    <recommendedName>
        <fullName evidence="4">Anti-sigma factor</fullName>
    </recommendedName>
</protein>
<keyword evidence="3" id="KW-1185">Reference proteome</keyword>
<keyword evidence="1" id="KW-0472">Membrane</keyword>